<organism evidence="8 9">
    <name type="scientific">Linum tenue</name>
    <dbReference type="NCBI Taxonomy" id="586396"/>
    <lineage>
        <taxon>Eukaryota</taxon>
        <taxon>Viridiplantae</taxon>
        <taxon>Streptophyta</taxon>
        <taxon>Embryophyta</taxon>
        <taxon>Tracheophyta</taxon>
        <taxon>Spermatophyta</taxon>
        <taxon>Magnoliopsida</taxon>
        <taxon>eudicotyledons</taxon>
        <taxon>Gunneridae</taxon>
        <taxon>Pentapetalae</taxon>
        <taxon>rosids</taxon>
        <taxon>fabids</taxon>
        <taxon>Malpighiales</taxon>
        <taxon>Linaceae</taxon>
        <taxon>Linum</taxon>
    </lineage>
</organism>
<evidence type="ECO:0000313" key="9">
    <source>
        <dbReference type="Proteomes" id="UP001154282"/>
    </source>
</evidence>
<comment type="similarity">
    <text evidence="1 6">Belongs to the copper transporter (Ctr) (TC 1.A.56) family. SLC31A subfamily.</text>
</comment>
<keyword evidence="4 6" id="KW-1133">Transmembrane helix</keyword>
<name>A0AAV0Q484_9ROSI</name>
<gene>
    <name evidence="8" type="ORF">LITE_LOCUS41615</name>
</gene>
<keyword evidence="2 6" id="KW-0812">Transmembrane</keyword>
<feature type="compositionally biased region" description="Gly residues" evidence="7">
    <location>
        <begin position="1"/>
        <end position="16"/>
    </location>
</feature>
<protein>
    <recommendedName>
        <fullName evidence="6">Copper transport protein</fullName>
    </recommendedName>
</protein>
<accession>A0AAV0Q484</accession>
<dbReference type="AlphaFoldDB" id="A0AAV0Q484"/>
<evidence type="ECO:0000256" key="6">
    <source>
        <dbReference type="RuleBase" id="RU367022"/>
    </source>
</evidence>
<evidence type="ECO:0000256" key="5">
    <source>
        <dbReference type="ARBA" id="ARBA00023136"/>
    </source>
</evidence>
<dbReference type="Pfam" id="PF04145">
    <property type="entry name" value="Ctr"/>
    <property type="match status" value="2"/>
</dbReference>
<evidence type="ECO:0000256" key="3">
    <source>
        <dbReference type="ARBA" id="ARBA00022796"/>
    </source>
</evidence>
<evidence type="ECO:0000256" key="1">
    <source>
        <dbReference type="ARBA" id="ARBA00006921"/>
    </source>
</evidence>
<feature type="transmembrane region" description="Helical" evidence="6">
    <location>
        <begin position="110"/>
        <end position="138"/>
    </location>
</feature>
<dbReference type="EMBL" id="CAMGYJ010000009">
    <property type="protein sequence ID" value="CAI0540280.1"/>
    <property type="molecule type" value="Genomic_DNA"/>
</dbReference>
<sequence>MDSMGHGGMSGMGGGSPASNMTTMMQHPTKKMMMHMTFFWGKNMEMLFAGWPGSRTGMYALALVFIFFLSFLVEGLSHSRFVKPSGPNSSSSSVGLAQTLAHTVRVGLGYLVMLAVMSFNGGVFLAAVAGHSLGFLLFRSRVFKKPDDQPPAKTVAALPLHH</sequence>
<dbReference type="PANTHER" id="PTHR12483">
    <property type="entry name" value="SOLUTE CARRIER FAMILY 31 COPPER TRANSPORTERS"/>
    <property type="match status" value="1"/>
</dbReference>
<evidence type="ECO:0000256" key="7">
    <source>
        <dbReference type="SAM" id="MobiDB-lite"/>
    </source>
</evidence>
<dbReference type="Proteomes" id="UP001154282">
    <property type="component" value="Unassembled WGS sequence"/>
</dbReference>
<keyword evidence="6" id="KW-0406">Ion transport</keyword>
<dbReference type="PANTHER" id="PTHR12483:SF24">
    <property type="entry name" value="COPPER TRANSPORTER 2-RELATED"/>
    <property type="match status" value="1"/>
</dbReference>
<evidence type="ECO:0000313" key="8">
    <source>
        <dbReference type="EMBL" id="CAI0540280.1"/>
    </source>
</evidence>
<dbReference type="GO" id="GO:0005886">
    <property type="term" value="C:plasma membrane"/>
    <property type="evidence" value="ECO:0007669"/>
    <property type="project" value="TreeGrafter"/>
</dbReference>
<comment type="caution">
    <text evidence="8">The sequence shown here is derived from an EMBL/GenBank/DDBJ whole genome shotgun (WGS) entry which is preliminary data.</text>
</comment>
<reference evidence="8" key="1">
    <citation type="submission" date="2022-08" db="EMBL/GenBank/DDBJ databases">
        <authorList>
            <person name="Gutierrez-Valencia J."/>
        </authorList>
    </citation>
    <scope>NUCLEOTIDE SEQUENCE</scope>
</reference>
<evidence type="ECO:0000256" key="2">
    <source>
        <dbReference type="ARBA" id="ARBA00022692"/>
    </source>
</evidence>
<dbReference type="InterPro" id="IPR007274">
    <property type="entry name" value="Cop_transporter"/>
</dbReference>
<keyword evidence="9" id="KW-1185">Reference proteome</keyword>
<keyword evidence="6" id="KW-0813">Transport</keyword>
<comment type="subcellular location">
    <subcellularLocation>
        <location evidence="6">Membrane</location>
        <topology evidence="6">Multi-pass membrane protein</topology>
    </subcellularLocation>
</comment>
<keyword evidence="3 6" id="KW-0187">Copper transport</keyword>
<dbReference type="GO" id="GO:0005375">
    <property type="term" value="F:copper ion transmembrane transporter activity"/>
    <property type="evidence" value="ECO:0007669"/>
    <property type="project" value="UniProtKB-UniRule"/>
</dbReference>
<keyword evidence="6" id="KW-0186">Copper</keyword>
<proteinExistence type="inferred from homology"/>
<evidence type="ECO:0000256" key="4">
    <source>
        <dbReference type="ARBA" id="ARBA00022989"/>
    </source>
</evidence>
<keyword evidence="5 6" id="KW-0472">Membrane</keyword>
<feature type="region of interest" description="Disordered" evidence="7">
    <location>
        <begin position="1"/>
        <end position="21"/>
    </location>
</feature>